<feature type="transmembrane region" description="Helical" evidence="1">
    <location>
        <begin position="182"/>
        <end position="206"/>
    </location>
</feature>
<dbReference type="RefSeq" id="WP_048098551.1">
    <property type="nucleotide sequence ID" value="NZ_JFZT01000015.1"/>
</dbReference>
<organism evidence="3 4">
    <name type="scientific">Candidatus Acidianus copahuensis</name>
    <dbReference type="NCBI Taxonomy" id="1160895"/>
    <lineage>
        <taxon>Archaea</taxon>
        <taxon>Thermoproteota</taxon>
        <taxon>Thermoprotei</taxon>
        <taxon>Sulfolobales</taxon>
        <taxon>Sulfolobaceae</taxon>
        <taxon>Acidianus</taxon>
    </lineage>
</organism>
<feature type="transmembrane region" description="Helical" evidence="1">
    <location>
        <begin position="144"/>
        <end position="162"/>
    </location>
</feature>
<name>A0A031LV04_9CREN</name>
<gene>
    <name evidence="3" type="ORF">CM19_00940</name>
</gene>
<accession>A0A031LV04</accession>
<keyword evidence="4" id="KW-1185">Reference proteome</keyword>
<dbReference type="InterPro" id="IPR020846">
    <property type="entry name" value="MFS_dom"/>
</dbReference>
<dbReference type="InterPro" id="IPR036259">
    <property type="entry name" value="MFS_trans_sf"/>
</dbReference>
<dbReference type="GO" id="GO:0022857">
    <property type="term" value="F:transmembrane transporter activity"/>
    <property type="evidence" value="ECO:0007669"/>
    <property type="project" value="InterPro"/>
</dbReference>
<dbReference type="PROSITE" id="PS50850">
    <property type="entry name" value="MFS"/>
    <property type="match status" value="1"/>
</dbReference>
<dbReference type="PANTHER" id="PTHR23520">
    <property type="entry name" value="TRANSPORTER, PUTATIVE (AFU_ORTHOLOGUE AFUA_3G04000)-RELATED"/>
    <property type="match status" value="1"/>
</dbReference>
<dbReference type="SUPFAM" id="SSF103473">
    <property type="entry name" value="MFS general substrate transporter"/>
    <property type="match status" value="1"/>
</dbReference>
<feature type="transmembrane region" description="Helical" evidence="1">
    <location>
        <begin position="247"/>
        <end position="276"/>
    </location>
</feature>
<feature type="transmembrane region" description="Helical" evidence="1">
    <location>
        <begin position="333"/>
        <end position="355"/>
    </location>
</feature>
<reference evidence="3 4" key="1">
    <citation type="submission" date="2014-03" db="EMBL/GenBank/DDBJ databases">
        <title>Draft genome sequence of the novel thermoacidophilic archaea Acidianus copahuensis ALE1 strain, isolated from Copahue volcanic area in Neuquen Argentina.</title>
        <authorList>
            <person name="Urbieta M.S."/>
            <person name="Rascovan N."/>
            <person name="Castro C."/>
            <person name="Revale S."/>
            <person name="Giaveno M.A."/>
            <person name="Vazquez M.P."/>
            <person name="Donati E.R."/>
        </authorList>
    </citation>
    <scope>NUCLEOTIDE SEQUENCE [LARGE SCALE GENOMIC DNA]</scope>
    <source>
        <strain evidence="3 4">ALE1</strain>
    </source>
</reference>
<evidence type="ECO:0000313" key="3">
    <source>
        <dbReference type="EMBL" id="EZQ11334.1"/>
    </source>
</evidence>
<evidence type="ECO:0000313" key="4">
    <source>
        <dbReference type="Proteomes" id="UP000024332"/>
    </source>
</evidence>
<dbReference type="EMBL" id="JFZT01000015">
    <property type="protein sequence ID" value="EZQ11334.1"/>
    <property type="molecule type" value="Genomic_DNA"/>
</dbReference>
<feature type="transmembrane region" description="Helical" evidence="1">
    <location>
        <begin position="118"/>
        <end position="138"/>
    </location>
</feature>
<keyword evidence="1" id="KW-0812">Transmembrane</keyword>
<dbReference type="OrthoDB" id="56622at2157"/>
<evidence type="ECO:0000256" key="1">
    <source>
        <dbReference type="SAM" id="Phobius"/>
    </source>
</evidence>
<feature type="transmembrane region" description="Helical" evidence="1">
    <location>
        <begin position="42"/>
        <end position="61"/>
    </location>
</feature>
<feature type="domain" description="Major facilitator superfamily (MFS) profile" evidence="2">
    <location>
        <begin position="172"/>
        <end position="361"/>
    </location>
</feature>
<keyword evidence="1" id="KW-1133">Transmembrane helix</keyword>
<dbReference type="Gene3D" id="1.20.1250.20">
    <property type="entry name" value="MFS general substrate transporter like domains"/>
    <property type="match status" value="2"/>
</dbReference>
<evidence type="ECO:0000259" key="2">
    <source>
        <dbReference type="PROSITE" id="PS50850"/>
    </source>
</evidence>
<dbReference type="Pfam" id="PF07690">
    <property type="entry name" value="MFS_1"/>
    <property type="match status" value="1"/>
</dbReference>
<comment type="caution">
    <text evidence="3">The sequence shown here is derived from an EMBL/GenBank/DDBJ whole genome shotgun (WGS) entry which is preliminary data.</text>
</comment>
<proteinExistence type="predicted"/>
<sequence length="361" mass="39719">MDKESFLLILSSSVSGIIWGANILIIPLYFKSLGLTPVEIGILLGGSVLLGSLLSLFWAVLGDAYGRKKFAILSRGINSVSLFLLISSPLPYLLSTQGGYGLISALISERSEKIDNLFAYRSSLQTGFSMLGSLLPLFLSYKEIILIDVFIATASTVMLFPVKEKYRGSGKVRLNISSLRLIGKLSTESIIGLGAGILLPMLSLWFNLRFGVSASSLSPFYTTSQFTLALGSLMSPKLGRLLGKIRAIFITHLIAIVLLFTIPFAPNFLIAGLLYIGRNVMMNMTGPLMSSFVMNMVREEERGRASSLLQLLDSIPRSLGPYLTGYLLTLRDFYLPFFITGSLYLIATIMFYLFFKDVRLS</sequence>
<dbReference type="InterPro" id="IPR011701">
    <property type="entry name" value="MFS"/>
</dbReference>
<protein>
    <submittedName>
        <fullName evidence="3">MFS transporter</fullName>
    </submittedName>
</protein>
<dbReference type="STRING" id="1160895.CM19_00940"/>
<dbReference type="PANTHER" id="PTHR23520:SF5">
    <property type="entry name" value="TRANSPORTER, PUTATIVE (AFU_ORTHOLOGUE AFUA_3G04000)-RELATED"/>
    <property type="match status" value="1"/>
</dbReference>
<keyword evidence="1" id="KW-0472">Membrane</keyword>
<dbReference type="AlphaFoldDB" id="A0A031LV04"/>
<dbReference type="Proteomes" id="UP000024332">
    <property type="component" value="Unassembled WGS sequence"/>
</dbReference>
<feature type="transmembrane region" description="Helical" evidence="1">
    <location>
        <begin position="218"/>
        <end position="235"/>
    </location>
</feature>
<feature type="transmembrane region" description="Helical" evidence="1">
    <location>
        <begin position="6"/>
        <end position="30"/>
    </location>
</feature>